<dbReference type="Proteomes" id="UP000309061">
    <property type="component" value="Chromosome"/>
</dbReference>
<organism evidence="1 2">
    <name type="scientific">Methylocystis heyeri</name>
    <dbReference type="NCBI Taxonomy" id="391905"/>
    <lineage>
        <taxon>Bacteria</taxon>
        <taxon>Pseudomonadati</taxon>
        <taxon>Pseudomonadota</taxon>
        <taxon>Alphaproteobacteria</taxon>
        <taxon>Hyphomicrobiales</taxon>
        <taxon>Methylocystaceae</taxon>
        <taxon>Methylocystis</taxon>
    </lineage>
</organism>
<name>A0A6B8KHH7_9HYPH</name>
<keyword evidence="2" id="KW-1185">Reference proteome</keyword>
<gene>
    <name evidence="1" type="ORF">H2LOC_012580</name>
</gene>
<dbReference type="RefSeq" id="WP_136496698.1">
    <property type="nucleotide sequence ID" value="NZ_CP046052.1"/>
</dbReference>
<evidence type="ECO:0000313" key="1">
    <source>
        <dbReference type="EMBL" id="QGM46461.1"/>
    </source>
</evidence>
<dbReference type="EMBL" id="CP046052">
    <property type="protein sequence ID" value="QGM46461.1"/>
    <property type="molecule type" value="Genomic_DNA"/>
</dbReference>
<proteinExistence type="predicted"/>
<protein>
    <submittedName>
        <fullName evidence="1">DUF2267 domain-containing protein</fullName>
    </submittedName>
</protein>
<accession>A0A6B8KHH7</accession>
<dbReference type="KEGG" id="mhey:H2LOC_012580"/>
<dbReference type="OrthoDB" id="8454907at2"/>
<evidence type="ECO:0000313" key="2">
    <source>
        <dbReference type="Proteomes" id="UP000309061"/>
    </source>
</evidence>
<reference evidence="1 2" key="1">
    <citation type="submission" date="2019-11" db="EMBL/GenBank/DDBJ databases">
        <title>The genome sequence of Methylocystis heyeri.</title>
        <authorList>
            <person name="Oshkin I.Y."/>
            <person name="Miroshnikov K."/>
            <person name="Dedysh S.N."/>
        </authorList>
    </citation>
    <scope>NUCLEOTIDE SEQUENCE [LARGE SCALE GENOMIC DNA]</scope>
    <source>
        <strain evidence="1 2">H2</strain>
    </source>
</reference>
<sequence>MEEWLGQVAQNLGVDKELVRLAVGHVFGFLQQRHPQGPADELISNFPGAEEAVAAAAAAPQKGVSGIIGKIGGTVGGAKGDLVVLTTRLAGMGLSAEQLQKLAQAIFGQAELVIGRGKLQIMTDEIPGLSSFLWPQKS</sequence>
<dbReference type="AlphaFoldDB" id="A0A6B8KHH7"/>